<sequence>MILQDQQIQNFYAPHIILWKLKTKELQGFADELNKTSLEQVIIGFDRYTWSDISSGQMPSQLMPTYCADFITILSSQSDAMKTFEKYAEISSCTPLSEASIKDLSSAEASNTSEPDFDNSAYLIIEGDEIHCTTQPYEFEGNIEGCFFIPSKELSCDLHNRVRDKEKIDIETGPKIRC</sequence>
<evidence type="ECO:0000313" key="2">
    <source>
        <dbReference type="Proteomes" id="UP001214250"/>
    </source>
</evidence>
<dbReference type="RefSeq" id="WP_274153567.1">
    <property type="nucleotide sequence ID" value="NZ_CP117812.1"/>
</dbReference>
<accession>A0ABY7W343</accession>
<dbReference type="Proteomes" id="UP001214250">
    <property type="component" value="Chromosome 2"/>
</dbReference>
<proteinExistence type="predicted"/>
<evidence type="ECO:0000313" key="1">
    <source>
        <dbReference type="EMBL" id="WDE98698.1"/>
    </source>
</evidence>
<keyword evidence="2" id="KW-1185">Reference proteome</keyword>
<reference evidence="1 2" key="1">
    <citation type="submission" date="2023-02" db="EMBL/GenBank/DDBJ databases">
        <title>Genome sequence of Lentisphaera profundi SAORIC-696.</title>
        <authorList>
            <person name="Kim e."/>
            <person name="Cho J.-C."/>
            <person name="Choi A."/>
            <person name="Kang I."/>
        </authorList>
    </citation>
    <scope>NUCLEOTIDE SEQUENCE [LARGE SCALE GENOMIC DNA]</scope>
    <source>
        <strain evidence="1 2">SAORIC-696</strain>
    </source>
</reference>
<organism evidence="1 2">
    <name type="scientific">Lentisphaera profundi</name>
    <dbReference type="NCBI Taxonomy" id="1658616"/>
    <lineage>
        <taxon>Bacteria</taxon>
        <taxon>Pseudomonadati</taxon>
        <taxon>Lentisphaerota</taxon>
        <taxon>Lentisphaeria</taxon>
        <taxon>Lentisphaerales</taxon>
        <taxon>Lentisphaeraceae</taxon>
        <taxon>Lentisphaera</taxon>
    </lineage>
</organism>
<protein>
    <submittedName>
        <fullName evidence="1">Uncharacterized protein</fullName>
    </submittedName>
</protein>
<dbReference type="EMBL" id="CP117812">
    <property type="protein sequence ID" value="WDE98698.1"/>
    <property type="molecule type" value="Genomic_DNA"/>
</dbReference>
<gene>
    <name evidence="1" type="ORF">PQO03_12710</name>
</gene>
<name>A0ABY7W343_9BACT</name>